<dbReference type="GO" id="GO:0004739">
    <property type="term" value="F:pyruvate dehydrogenase (acetyl-transferring) activity"/>
    <property type="evidence" value="ECO:0007669"/>
    <property type="project" value="TreeGrafter"/>
</dbReference>
<dbReference type="InterPro" id="IPR029061">
    <property type="entry name" value="THDP-binding"/>
</dbReference>
<sequence length="292" mass="30974">MHMIRQFDLRALDLYREGAMRGSTHPYIGMEAVAVGACAALRPADRITSTHRGHGHCLAKGGDPRLMMAELLGKATGYCKGKGGSMHIADVEAGILGANGIVGGGIGLATGAALAAQLAGRDDVTLCFFGDGALNQGILHESANLAAIWKLPVVYICENNQYAMSARADKFTSVPDPEVRAKAYGFPGVSCDGMDVMAVYRTVADAVARARAGEGPSLVVCVTYRYFGHHVGDPLNYRDKAEVDAWKTKDPIDRFQADRLAAAVTQEIDAAVAFAKASPEPEVEALMEDVYA</sequence>
<organism evidence="5 6">
    <name type="scientific">Candidatus Segetimicrobium genomatis</name>
    <dbReference type="NCBI Taxonomy" id="2569760"/>
    <lineage>
        <taxon>Bacteria</taxon>
        <taxon>Bacillati</taxon>
        <taxon>Candidatus Sysuimicrobiota</taxon>
        <taxon>Candidatus Sysuimicrobiia</taxon>
        <taxon>Candidatus Sysuimicrobiales</taxon>
        <taxon>Candidatus Segetimicrobiaceae</taxon>
        <taxon>Candidatus Segetimicrobium</taxon>
    </lineage>
</organism>
<dbReference type="GO" id="GO:0006086">
    <property type="term" value="P:pyruvate decarboxylation to acetyl-CoA"/>
    <property type="evidence" value="ECO:0007669"/>
    <property type="project" value="TreeGrafter"/>
</dbReference>
<evidence type="ECO:0000313" key="6">
    <source>
        <dbReference type="Proteomes" id="UP000318093"/>
    </source>
</evidence>
<dbReference type="CDD" id="cd02000">
    <property type="entry name" value="TPP_E1_PDC_ADC_BCADC"/>
    <property type="match status" value="1"/>
</dbReference>
<accession>A0A537JPC4</accession>
<dbReference type="SUPFAM" id="SSF52518">
    <property type="entry name" value="Thiamin diphosphate-binding fold (THDP-binding)"/>
    <property type="match status" value="1"/>
</dbReference>
<keyword evidence="3" id="KW-0786">Thiamine pyrophosphate</keyword>
<reference evidence="5 6" key="1">
    <citation type="journal article" date="2019" name="Nat. Microbiol.">
        <title>Mediterranean grassland soil C-N compound turnover is dependent on rainfall and depth, and is mediated by genomically divergent microorganisms.</title>
        <authorList>
            <person name="Diamond S."/>
            <person name="Andeer P.F."/>
            <person name="Li Z."/>
            <person name="Crits-Christoph A."/>
            <person name="Burstein D."/>
            <person name="Anantharaman K."/>
            <person name="Lane K.R."/>
            <person name="Thomas B.C."/>
            <person name="Pan C."/>
            <person name="Northen T.R."/>
            <person name="Banfield J.F."/>
        </authorList>
    </citation>
    <scope>NUCLEOTIDE SEQUENCE [LARGE SCALE GENOMIC DNA]</scope>
    <source>
        <strain evidence="5">NP_6</strain>
    </source>
</reference>
<evidence type="ECO:0000313" key="5">
    <source>
        <dbReference type="EMBL" id="TMI85330.1"/>
    </source>
</evidence>
<dbReference type="PANTHER" id="PTHR11516">
    <property type="entry name" value="PYRUVATE DEHYDROGENASE E1 COMPONENT, ALPHA SUBUNIT BACTERIAL AND ORGANELLAR"/>
    <property type="match status" value="1"/>
</dbReference>
<evidence type="ECO:0000256" key="2">
    <source>
        <dbReference type="ARBA" id="ARBA00023002"/>
    </source>
</evidence>
<gene>
    <name evidence="5" type="ORF">E6H03_00625</name>
</gene>
<keyword evidence="2" id="KW-0560">Oxidoreductase</keyword>
<feature type="domain" description="Dehydrogenase E1 component" evidence="4">
    <location>
        <begin position="1"/>
        <end position="258"/>
    </location>
</feature>
<dbReference type="EMBL" id="VBAN01000016">
    <property type="protein sequence ID" value="TMI85330.1"/>
    <property type="molecule type" value="Genomic_DNA"/>
</dbReference>
<comment type="cofactor">
    <cofactor evidence="1">
        <name>thiamine diphosphate</name>
        <dbReference type="ChEBI" id="CHEBI:58937"/>
    </cofactor>
</comment>
<dbReference type="PANTHER" id="PTHR11516:SF60">
    <property type="entry name" value="PYRUVATE DEHYDROGENASE E1 COMPONENT SUBUNIT ALPHA"/>
    <property type="match status" value="1"/>
</dbReference>
<dbReference type="InterPro" id="IPR001017">
    <property type="entry name" value="DH_E1"/>
</dbReference>
<evidence type="ECO:0000259" key="4">
    <source>
        <dbReference type="Pfam" id="PF00676"/>
    </source>
</evidence>
<dbReference type="Gene3D" id="3.40.50.970">
    <property type="match status" value="1"/>
</dbReference>
<name>A0A537JPC4_9BACT</name>
<dbReference type="Proteomes" id="UP000318093">
    <property type="component" value="Unassembled WGS sequence"/>
</dbReference>
<evidence type="ECO:0000256" key="1">
    <source>
        <dbReference type="ARBA" id="ARBA00001964"/>
    </source>
</evidence>
<proteinExistence type="predicted"/>
<protein>
    <submittedName>
        <fullName evidence="5">Thiamine pyrophosphate-dependent dehydrogenase E1 component subunit alpha</fullName>
    </submittedName>
</protein>
<dbReference type="InterPro" id="IPR050642">
    <property type="entry name" value="PDH_E1_Alpha_Subunit"/>
</dbReference>
<dbReference type="Pfam" id="PF00676">
    <property type="entry name" value="E1_dh"/>
    <property type="match status" value="1"/>
</dbReference>
<comment type="caution">
    <text evidence="5">The sequence shown here is derived from an EMBL/GenBank/DDBJ whole genome shotgun (WGS) entry which is preliminary data.</text>
</comment>
<dbReference type="AlphaFoldDB" id="A0A537JPC4"/>
<evidence type="ECO:0000256" key="3">
    <source>
        <dbReference type="ARBA" id="ARBA00023052"/>
    </source>
</evidence>